<feature type="compositionally biased region" description="Basic and acidic residues" evidence="1">
    <location>
        <begin position="167"/>
        <end position="178"/>
    </location>
</feature>
<evidence type="ECO:0000313" key="4">
    <source>
        <dbReference type="Proteomes" id="UP000696573"/>
    </source>
</evidence>
<feature type="compositionally biased region" description="Polar residues" evidence="1">
    <location>
        <begin position="209"/>
        <end position="226"/>
    </location>
</feature>
<feature type="region of interest" description="Disordered" evidence="1">
    <location>
        <begin position="44"/>
        <end position="78"/>
    </location>
</feature>
<comment type="caution">
    <text evidence="3">The sequence shown here is derived from an EMBL/GenBank/DDBJ whole genome shotgun (WGS) entry which is preliminary data.</text>
</comment>
<dbReference type="CDD" id="cd00201">
    <property type="entry name" value="WW"/>
    <property type="match status" value="2"/>
</dbReference>
<evidence type="ECO:0000256" key="1">
    <source>
        <dbReference type="SAM" id="MobiDB-lite"/>
    </source>
</evidence>
<feature type="region of interest" description="Disordered" evidence="1">
    <location>
        <begin position="1"/>
        <end position="24"/>
    </location>
</feature>
<feature type="compositionally biased region" description="Polar residues" evidence="1">
    <location>
        <begin position="288"/>
        <end position="297"/>
    </location>
</feature>
<protein>
    <recommendedName>
        <fullName evidence="2">WW domain-containing protein</fullName>
    </recommendedName>
</protein>
<dbReference type="PROSITE" id="PS01159">
    <property type="entry name" value="WW_DOMAIN_1"/>
    <property type="match status" value="2"/>
</dbReference>
<dbReference type="PROSITE" id="PS50020">
    <property type="entry name" value="WW_DOMAIN_2"/>
    <property type="match status" value="2"/>
</dbReference>
<dbReference type="EMBL" id="CABFNQ020000741">
    <property type="protein sequence ID" value="CAH0031297.1"/>
    <property type="molecule type" value="Genomic_DNA"/>
</dbReference>
<dbReference type="Pfam" id="PF00397">
    <property type="entry name" value="WW"/>
    <property type="match status" value="2"/>
</dbReference>
<gene>
    <name evidence="3" type="ORF">CRHIZ90672A_00009803</name>
</gene>
<dbReference type="Proteomes" id="UP000696573">
    <property type="component" value="Unassembled WGS sequence"/>
</dbReference>
<name>A0A9N9VNR0_9HYPO</name>
<accession>A0A9N9VNR0</accession>
<keyword evidence="4" id="KW-1185">Reference proteome</keyword>
<dbReference type="AlphaFoldDB" id="A0A9N9VNR0"/>
<organism evidence="3 4">
    <name type="scientific">Clonostachys rhizophaga</name>
    <dbReference type="NCBI Taxonomy" id="160324"/>
    <lineage>
        <taxon>Eukaryota</taxon>
        <taxon>Fungi</taxon>
        <taxon>Dikarya</taxon>
        <taxon>Ascomycota</taxon>
        <taxon>Pezizomycotina</taxon>
        <taxon>Sordariomycetes</taxon>
        <taxon>Hypocreomycetidae</taxon>
        <taxon>Hypocreales</taxon>
        <taxon>Bionectriaceae</taxon>
        <taxon>Clonostachys</taxon>
    </lineage>
</organism>
<dbReference type="InterPro" id="IPR001202">
    <property type="entry name" value="WW_dom"/>
</dbReference>
<feature type="domain" description="WW" evidence="2">
    <location>
        <begin position="16"/>
        <end position="50"/>
    </location>
</feature>
<feature type="compositionally biased region" description="Polar residues" evidence="1">
    <location>
        <begin position="44"/>
        <end position="56"/>
    </location>
</feature>
<sequence length="361" mass="39538">MDSQPTATLASRPAPPEAPQGWSVGWSETHQRWYFVNIETNLTQWKRPEQPSQQQPVPTPGHDVNAPTESPLPAGWTSHWSEEHHHFYYLNTATGKSQWEPPLPEKIRDTAELPSQLRPPTQAKHARSSSQPPMRSGSKSEHKQADSTPGDLFSNPQSRGRQPASEDEFHVDKPERPKSHVFAPFDAPRPLNTNTGVYTPPMWSYGVPDSTTSSPGGRGRQTSSPGQIPAELDGPAVIYAAPFAGAPQTLTPSPPRLSPSLTPQHPPTVPSALNPFSQGPTGAFLNPGDNSRPSSRNSETEILPAYSYSPGFSSRYSSYQPVPDDSRASKRFSAWNPDMAAITKEPAVGIVHHPENYDFLP</sequence>
<feature type="domain" description="WW" evidence="2">
    <location>
        <begin position="70"/>
        <end position="104"/>
    </location>
</feature>
<feature type="compositionally biased region" description="Low complexity" evidence="1">
    <location>
        <begin position="306"/>
        <end position="319"/>
    </location>
</feature>
<reference evidence="3" key="1">
    <citation type="submission" date="2021-10" db="EMBL/GenBank/DDBJ databases">
        <authorList>
            <person name="Piombo E."/>
        </authorList>
    </citation>
    <scope>NUCLEOTIDE SEQUENCE</scope>
</reference>
<evidence type="ECO:0000313" key="3">
    <source>
        <dbReference type="EMBL" id="CAH0031297.1"/>
    </source>
</evidence>
<dbReference type="Gene3D" id="2.20.70.10">
    <property type="match status" value="2"/>
</dbReference>
<dbReference type="SMART" id="SM00456">
    <property type="entry name" value="WW"/>
    <property type="match status" value="2"/>
</dbReference>
<evidence type="ECO:0000259" key="2">
    <source>
        <dbReference type="PROSITE" id="PS50020"/>
    </source>
</evidence>
<dbReference type="OrthoDB" id="2444812at2759"/>
<proteinExistence type="predicted"/>
<dbReference type="InterPro" id="IPR036020">
    <property type="entry name" value="WW_dom_sf"/>
</dbReference>
<feature type="region of interest" description="Disordered" evidence="1">
    <location>
        <begin position="113"/>
        <end position="330"/>
    </location>
</feature>
<dbReference type="SUPFAM" id="SSF51045">
    <property type="entry name" value="WW domain"/>
    <property type="match status" value="2"/>
</dbReference>